<organism evidence="9 10">
    <name type="scientific">Nitrincola tapanii</name>
    <dbReference type="NCBI Taxonomy" id="1708751"/>
    <lineage>
        <taxon>Bacteria</taxon>
        <taxon>Pseudomonadati</taxon>
        <taxon>Pseudomonadota</taxon>
        <taxon>Gammaproteobacteria</taxon>
        <taxon>Oceanospirillales</taxon>
        <taxon>Oceanospirillaceae</taxon>
        <taxon>Nitrincola</taxon>
    </lineage>
</organism>
<dbReference type="CDD" id="cd06261">
    <property type="entry name" value="TM_PBP2"/>
    <property type="match status" value="1"/>
</dbReference>
<evidence type="ECO:0000256" key="3">
    <source>
        <dbReference type="ARBA" id="ARBA00022475"/>
    </source>
</evidence>
<dbReference type="GO" id="GO:0055085">
    <property type="term" value="P:transmembrane transport"/>
    <property type="evidence" value="ECO:0007669"/>
    <property type="project" value="InterPro"/>
</dbReference>
<evidence type="ECO:0000259" key="8">
    <source>
        <dbReference type="PROSITE" id="PS50928"/>
    </source>
</evidence>
<keyword evidence="5 7" id="KW-1133">Transmembrane helix</keyword>
<dbReference type="InterPro" id="IPR035906">
    <property type="entry name" value="MetI-like_sf"/>
</dbReference>
<reference evidence="9 10" key="1">
    <citation type="submission" date="2019-03" db="EMBL/GenBank/DDBJ databases">
        <title>Nitrincola sp. nov. isolated from an Indian soda lake.</title>
        <authorList>
            <person name="Joshi A."/>
            <person name="Thite S.V."/>
            <person name="Joseph N."/>
            <person name="Dhotre D."/>
            <person name="Moorthy M."/>
            <person name="Shouche Y.S."/>
        </authorList>
    </citation>
    <scope>NUCLEOTIDE SEQUENCE [LARGE SCALE GENOMIC DNA]</scope>
    <source>
        <strain evidence="9 10">MEB193</strain>
    </source>
</reference>
<accession>A0A5A9WAE7</accession>
<feature type="domain" description="ABC transmembrane type-1" evidence="8">
    <location>
        <begin position="54"/>
        <end position="234"/>
    </location>
</feature>
<keyword evidence="2 7" id="KW-0813">Transport</keyword>
<dbReference type="AlphaFoldDB" id="A0A5A9WAE7"/>
<evidence type="ECO:0000313" key="10">
    <source>
        <dbReference type="Proteomes" id="UP000325302"/>
    </source>
</evidence>
<evidence type="ECO:0000256" key="4">
    <source>
        <dbReference type="ARBA" id="ARBA00022692"/>
    </source>
</evidence>
<dbReference type="GO" id="GO:0005886">
    <property type="term" value="C:plasma membrane"/>
    <property type="evidence" value="ECO:0007669"/>
    <property type="project" value="UniProtKB-SubCell"/>
</dbReference>
<protein>
    <submittedName>
        <fullName evidence="9">ABC transporter permease</fullName>
    </submittedName>
</protein>
<feature type="transmembrane region" description="Helical" evidence="7">
    <location>
        <begin position="61"/>
        <end position="80"/>
    </location>
</feature>
<feature type="transmembrane region" description="Helical" evidence="7">
    <location>
        <begin position="206"/>
        <end position="230"/>
    </location>
</feature>
<evidence type="ECO:0000256" key="1">
    <source>
        <dbReference type="ARBA" id="ARBA00004651"/>
    </source>
</evidence>
<evidence type="ECO:0000256" key="2">
    <source>
        <dbReference type="ARBA" id="ARBA00022448"/>
    </source>
</evidence>
<dbReference type="InterPro" id="IPR000515">
    <property type="entry name" value="MetI-like"/>
</dbReference>
<keyword evidence="6 7" id="KW-0472">Membrane</keyword>
<dbReference type="SUPFAM" id="SSF161098">
    <property type="entry name" value="MetI-like"/>
    <property type="match status" value="1"/>
</dbReference>
<evidence type="ECO:0000256" key="6">
    <source>
        <dbReference type="ARBA" id="ARBA00023136"/>
    </source>
</evidence>
<comment type="subcellular location">
    <subcellularLocation>
        <location evidence="1 7">Cell membrane</location>
        <topology evidence="1 7">Multi-pass membrane protein</topology>
    </subcellularLocation>
</comment>
<evidence type="ECO:0000256" key="5">
    <source>
        <dbReference type="ARBA" id="ARBA00022989"/>
    </source>
</evidence>
<sequence length="252" mass="28401">MKQRVFEQLLVLLLLGCVWQGIALWLQDPLLPSPWQVGQLMQIEAQSGALGYHLWATLQRVFISFTAAMCLGVLLGVFMGALRPVNRVLDPVLVLMLNLPALVLIILLYVWLGLVEAAALLAVVLNKIPNVAVNMREGARSLDPKLAEMAQVYGFSFKQKVWDLWLPQLFPYLMASMRGGLALIWKIVLVVELLGRSNGVGFQLHVAFQMFDVAMILAYSFAFIAVVQLIEWLGLQPLEQRARRWQEVKRHA</sequence>
<dbReference type="Proteomes" id="UP000325302">
    <property type="component" value="Unassembled WGS sequence"/>
</dbReference>
<keyword evidence="10" id="KW-1185">Reference proteome</keyword>
<feature type="transmembrane region" description="Helical" evidence="7">
    <location>
        <begin position="92"/>
        <end position="112"/>
    </location>
</feature>
<dbReference type="PANTHER" id="PTHR30151">
    <property type="entry name" value="ALKANE SULFONATE ABC TRANSPORTER-RELATED, MEMBRANE SUBUNIT"/>
    <property type="match status" value="1"/>
</dbReference>
<dbReference type="PANTHER" id="PTHR30151:SF38">
    <property type="entry name" value="ALIPHATIC SULFONATES TRANSPORT PERMEASE PROTEIN SSUC-RELATED"/>
    <property type="match status" value="1"/>
</dbReference>
<evidence type="ECO:0000256" key="7">
    <source>
        <dbReference type="RuleBase" id="RU363032"/>
    </source>
</evidence>
<keyword evidence="4 7" id="KW-0812">Transmembrane</keyword>
<name>A0A5A9WAE7_9GAMM</name>
<dbReference type="OrthoDB" id="5298727at2"/>
<dbReference type="EMBL" id="SMRS01000001">
    <property type="protein sequence ID" value="KAA0876401.1"/>
    <property type="molecule type" value="Genomic_DNA"/>
</dbReference>
<dbReference type="RefSeq" id="WP_149389650.1">
    <property type="nucleotide sequence ID" value="NZ_SMRS01000001.1"/>
</dbReference>
<dbReference type="Gene3D" id="1.10.3720.10">
    <property type="entry name" value="MetI-like"/>
    <property type="match status" value="1"/>
</dbReference>
<comment type="caution">
    <text evidence="9">The sequence shown here is derived from an EMBL/GenBank/DDBJ whole genome shotgun (WGS) entry which is preliminary data.</text>
</comment>
<dbReference type="Pfam" id="PF00528">
    <property type="entry name" value="BPD_transp_1"/>
    <property type="match status" value="1"/>
</dbReference>
<proteinExistence type="inferred from homology"/>
<keyword evidence="3" id="KW-1003">Cell membrane</keyword>
<dbReference type="PROSITE" id="PS50928">
    <property type="entry name" value="ABC_TM1"/>
    <property type="match status" value="1"/>
</dbReference>
<comment type="similarity">
    <text evidence="7">Belongs to the binding-protein-dependent transport system permease family.</text>
</comment>
<evidence type="ECO:0000313" key="9">
    <source>
        <dbReference type="EMBL" id="KAA0876401.1"/>
    </source>
</evidence>
<gene>
    <name evidence="9" type="ORF">E1H14_01365</name>
</gene>